<dbReference type="EMBL" id="AP027733">
    <property type="protein sequence ID" value="BDZ52543.1"/>
    <property type="molecule type" value="Genomic_DNA"/>
</dbReference>
<feature type="region of interest" description="Disordered" evidence="5">
    <location>
        <begin position="254"/>
        <end position="278"/>
    </location>
</feature>
<dbReference type="Proteomes" id="UP001321486">
    <property type="component" value="Plasmid pNBRC108728a"/>
</dbReference>
<feature type="coiled-coil region" evidence="4">
    <location>
        <begin position="474"/>
        <end position="501"/>
    </location>
</feature>
<keyword evidence="7" id="KW-1185">Reference proteome</keyword>
<dbReference type="PANTHER" id="PTHR32114">
    <property type="entry name" value="ABC TRANSPORTER ABCH.3"/>
    <property type="match status" value="1"/>
</dbReference>
<evidence type="ECO:0000313" key="7">
    <source>
        <dbReference type="Proteomes" id="UP001321486"/>
    </source>
</evidence>
<reference evidence="7" key="1">
    <citation type="journal article" date="2019" name="Int. J. Syst. Evol. Microbiol.">
        <title>The Global Catalogue of Microorganisms (GCM) 10K type strain sequencing project: providing services to taxonomists for standard genome sequencing and annotation.</title>
        <authorList>
            <consortium name="The Broad Institute Genomics Platform"/>
            <consortium name="The Broad Institute Genome Sequencing Center for Infectious Disease"/>
            <person name="Wu L."/>
            <person name="Ma J."/>
        </authorList>
    </citation>
    <scope>NUCLEOTIDE SEQUENCE [LARGE SCALE GENOMIC DNA]</scope>
    <source>
        <strain evidence="7">NBRC 108728</strain>
    </source>
</reference>
<dbReference type="SUPFAM" id="SSF52540">
    <property type="entry name" value="P-loop containing nucleoside triphosphate hydrolases"/>
    <property type="match status" value="1"/>
</dbReference>
<dbReference type="RefSeq" id="WP_286347388.1">
    <property type="nucleotide sequence ID" value="NZ_AP027733.1"/>
</dbReference>
<gene>
    <name evidence="6" type="ORF">GCM10025867_47840</name>
</gene>
<name>A0ABN6Y5U2_9MICO</name>
<protein>
    <recommendedName>
        <fullName evidence="3">Nuclease SbcCD subunit C</fullName>
    </recommendedName>
</protein>
<evidence type="ECO:0000256" key="3">
    <source>
        <dbReference type="ARBA" id="ARBA00013368"/>
    </source>
</evidence>
<dbReference type="PANTHER" id="PTHR32114:SF2">
    <property type="entry name" value="ABC TRANSPORTER ABCH.3"/>
    <property type="match status" value="1"/>
</dbReference>
<evidence type="ECO:0000256" key="1">
    <source>
        <dbReference type="ARBA" id="ARBA00006930"/>
    </source>
</evidence>
<proteinExistence type="inferred from homology"/>
<comment type="similarity">
    <text evidence="1">Belongs to the SMC family. SbcC subfamily.</text>
</comment>
<dbReference type="Gene3D" id="1.10.287.510">
    <property type="entry name" value="Helix hairpin bin"/>
    <property type="match status" value="1"/>
</dbReference>
<dbReference type="Gene3D" id="3.40.50.300">
    <property type="entry name" value="P-loop containing nucleotide triphosphate hydrolases"/>
    <property type="match status" value="2"/>
</dbReference>
<geneLocation type="plasmid" evidence="6 7">
    <name>pNBRC108728a</name>
</geneLocation>
<evidence type="ECO:0000313" key="6">
    <source>
        <dbReference type="EMBL" id="BDZ52543.1"/>
    </source>
</evidence>
<comment type="subunit">
    <text evidence="2">Heterodimer of SbcC and SbcD.</text>
</comment>
<dbReference type="InterPro" id="IPR027417">
    <property type="entry name" value="P-loop_NTPase"/>
</dbReference>
<sequence>MAAVGANGGGKSTVVVDALIYAFWGKVRTRTMEEIITVGAPSVTVAVNFYLGDALYRVQRTTPRTGTTEGAVYVADDNEASGWRPLSERGAKETTAKVVELIGMTYEIATQTWIAEQGQYGKFATAQPRDRFALLSSVFSLDVYNERAKKAKEKQSASEAALSSVEGSISENEVVEEALAEAVITAFSALDDDALEAKLAETDSAAVKVREQIAELSIGDPRQKADEAKRSLDLIVSARNGAIDSARFALDSATESASDAESRQHKAQGAAENTATSATAAANNRFATASREAQQKLVAARDAVKQIDEIEGQLPAKKAELADHEAQAAAATTMSGEKAAESGEKKTLHAELQTEWKGLDRQITDASKRIETLRLSLDDAEHAKCFSCHQHLSPADAQALIESQGREVATWTARQAEIKIEGAAAKAASDALAREATAAAAEATNRRGQAESLRSAIARVEQMIETRPERQANVEAAQKSIEQASQALTTEIEEIEAARDASIKAADDEYTAAHAVASKALEAAHEALTKAEAPSKDEADARAELERRNAVAANAEGEVARQRAALDGALNAHLAEHRDVEAEKSRRVTVAKQQKQVEDRLVELRATRSKIDFDRKYWTVLAKAYASSGIPAMLLGGITEELNEAIDVALERISLGELSILITSTRETRGGSSENKVTVNVNTPEGPRAYESLSGGQKFRVDLAIRTGLTQVITRRTGTPIQTFILDEGWGTLDEPGIRAAVDTLTRLSADYNVLTVSHIEAVKDAFPARIKVDRSTGTSIAEVMAA</sequence>
<evidence type="ECO:0000256" key="2">
    <source>
        <dbReference type="ARBA" id="ARBA00011322"/>
    </source>
</evidence>
<evidence type="ECO:0000256" key="5">
    <source>
        <dbReference type="SAM" id="MobiDB-lite"/>
    </source>
</evidence>
<accession>A0ABN6Y5U2</accession>
<dbReference type="SUPFAM" id="SSF75712">
    <property type="entry name" value="Rad50 coiled-coil Zn hook"/>
    <property type="match status" value="1"/>
</dbReference>
<evidence type="ECO:0000256" key="4">
    <source>
        <dbReference type="SAM" id="Coils"/>
    </source>
</evidence>
<keyword evidence="4" id="KW-0175">Coiled coil</keyword>
<keyword evidence="6" id="KW-0614">Plasmid</keyword>
<organism evidence="6 7">
    <name type="scientific">Frondihabitans sucicola</name>
    <dbReference type="NCBI Taxonomy" id="1268041"/>
    <lineage>
        <taxon>Bacteria</taxon>
        <taxon>Bacillati</taxon>
        <taxon>Actinomycetota</taxon>
        <taxon>Actinomycetes</taxon>
        <taxon>Micrococcales</taxon>
        <taxon>Microbacteriaceae</taxon>
        <taxon>Frondihabitans</taxon>
    </lineage>
</organism>